<organism evidence="2 3">
    <name type="scientific">Sorangium cellulosum</name>
    <name type="common">Polyangium cellulosum</name>
    <dbReference type="NCBI Taxonomy" id="56"/>
    <lineage>
        <taxon>Bacteria</taxon>
        <taxon>Pseudomonadati</taxon>
        <taxon>Myxococcota</taxon>
        <taxon>Polyangia</taxon>
        <taxon>Polyangiales</taxon>
        <taxon>Polyangiaceae</taxon>
        <taxon>Sorangium</taxon>
    </lineage>
</organism>
<reference evidence="2 3" key="1">
    <citation type="submission" date="2015-09" db="EMBL/GenBank/DDBJ databases">
        <title>Sorangium comparison.</title>
        <authorList>
            <person name="Zaburannyi N."/>
            <person name="Bunk B."/>
            <person name="Overmann J."/>
            <person name="Mueller R."/>
        </authorList>
    </citation>
    <scope>NUCLEOTIDE SEQUENCE [LARGE SCALE GENOMIC DNA]</scope>
    <source>
        <strain evidence="2 3">So ce836</strain>
    </source>
</reference>
<accession>A0A4P2QTU8</accession>
<protein>
    <submittedName>
        <fullName evidence="2">Uncharacterized protein</fullName>
    </submittedName>
</protein>
<dbReference type="EMBL" id="CP012672">
    <property type="protein sequence ID" value="AUX33769.1"/>
    <property type="molecule type" value="Genomic_DNA"/>
</dbReference>
<evidence type="ECO:0000313" key="3">
    <source>
        <dbReference type="Proteomes" id="UP000295497"/>
    </source>
</evidence>
<evidence type="ECO:0000313" key="2">
    <source>
        <dbReference type="EMBL" id="AUX33769.1"/>
    </source>
</evidence>
<gene>
    <name evidence="2" type="ORF">SOCE836_059330</name>
</gene>
<keyword evidence="1" id="KW-1133">Transmembrane helix</keyword>
<dbReference type="AlphaFoldDB" id="A0A4P2QTU8"/>
<name>A0A4P2QTU8_SORCE</name>
<proteinExistence type="predicted"/>
<sequence length="130" mass="14906">MTSHYRRPDVRQEEDLLPWRRILAVAFAVVVIFFLLGIWSWMILRGREAELRPAGRTLARAKEGFEPRGVVAGVDQRLFQRTASGEEGLGTMLNRKKREELGRFGWADRGRGIVQIPIEDAMSLVVEESR</sequence>
<feature type="transmembrane region" description="Helical" evidence="1">
    <location>
        <begin position="22"/>
        <end position="44"/>
    </location>
</feature>
<dbReference type="RefSeq" id="WP_129577080.1">
    <property type="nucleotide sequence ID" value="NZ_CP012672.1"/>
</dbReference>
<keyword evidence="1" id="KW-0472">Membrane</keyword>
<keyword evidence="1" id="KW-0812">Transmembrane</keyword>
<evidence type="ECO:0000256" key="1">
    <source>
        <dbReference type="SAM" id="Phobius"/>
    </source>
</evidence>
<dbReference type="Proteomes" id="UP000295497">
    <property type="component" value="Chromosome"/>
</dbReference>